<feature type="transmembrane region" description="Helical" evidence="1">
    <location>
        <begin position="83"/>
        <end position="104"/>
    </location>
</feature>
<keyword evidence="1" id="KW-0812">Transmembrane</keyword>
<reference evidence="3" key="1">
    <citation type="submission" date="2017-03" db="EMBL/GenBank/DDBJ databases">
        <authorList>
            <person name="Safronova V.I."/>
            <person name="Sazanova A.L."/>
            <person name="Chirak E.R."/>
        </authorList>
    </citation>
    <scope>NUCLEOTIDE SEQUENCE [LARGE SCALE GENOMIC DNA]</scope>
    <source>
        <strain evidence="3">Ach-343</strain>
    </source>
</reference>
<dbReference type="RefSeq" id="WP_111542531.1">
    <property type="nucleotide sequence ID" value="NZ_MZXV01000010.1"/>
</dbReference>
<dbReference type="InterPro" id="IPR018729">
    <property type="entry name" value="DUF2269_transmembrane"/>
</dbReference>
<comment type="caution">
    <text evidence="2">The sequence shown here is derived from an EMBL/GenBank/DDBJ whole genome shotgun (WGS) entry which is preliminary data.</text>
</comment>
<feature type="transmembrane region" description="Helical" evidence="1">
    <location>
        <begin position="12"/>
        <end position="32"/>
    </location>
</feature>
<evidence type="ECO:0000313" key="2">
    <source>
        <dbReference type="EMBL" id="PZV40298.1"/>
    </source>
</evidence>
<evidence type="ECO:0000313" key="3">
    <source>
        <dbReference type="Proteomes" id="UP000248616"/>
    </source>
</evidence>
<sequence>MNLWADILRWTHVIGATVLFGTGAGIAFFMLMAQRTGRADLVAHVTGTVVVADTIFTATAVVVQPISGVLLARATGWPLSEGWIVLSLLLYVVTGLFWLPVVWIQIRMRNLARQAAIENRPLPAEEKRLFRIWFACGFPAFAAVLAILWLMVARPAISFFGG</sequence>
<proteinExistence type="predicted"/>
<organism evidence="2 3">
    <name type="scientific">Mesorhizobium kowhaii</name>
    <dbReference type="NCBI Taxonomy" id="1300272"/>
    <lineage>
        <taxon>Bacteria</taxon>
        <taxon>Pseudomonadati</taxon>
        <taxon>Pseudomonadota</taxon>
        <taxon>Alphaproteobacteria</taxon>
        <taxon>Hyphomicrobiales</taxon>
        <taxon>Phyllobacteriaceae</taxon>
        <taxon>Mesorhizobium</taxon>
    </lineage>
</organism>
<feature type="transmembrane region" description="Helical" evidence="1">
    <location>
        <begin position="129"/>
        <end position="152"/>
    </location>
</feature>
<gene>
    <name evidence="2" type="ORF">B5V02_01750</name>
</gene>
<protein>
    <recommendedName>
        <fullName evidence="4">DUF2269 domain-containing protein</fullName>
    </recommendedName>
</protein>
<dbReference type="AlphaFoldDB" id="A0A2W7CFQ8"/>
<dbReference type="Pfam" id="PF10027">
    <property type="entry name" value="DUF2269"/>
    <property type="match status" value="1"/>
</dbReference>
<dbReference type="Proteomes" id="UP000248616">
    <property type="component" value="Unassembled WGS sequence"/>
</dbReference>
<dbReference type="OrthoDB" id="9786302at2"/>
<keyword evidence="3" id="KW-1185">Reference proteome</keyword>
<keyword evidence="1" id="KW-1133">Transmembrane helix</keyword>
<keyword evidence="1" id="KW-0472">Membrane</keyword>
<accession>A0A2W7CFQ8</accession>
<dbReference type="EMBL" id="MZXV01000010">
    <property type="protein sequence ID" value="PZV40298.1"/>
    <property type="molecule type" value="Genomic_DNA"/>
</dbReference>
<feature type="transmembrane region" description="Helical" evidence="1">
    <location>
        <begin position="41"/>
        <end position="63"/>
    </location>
</feature>
<evidence type="ECO:0000256" key="1">
    <source>
        <dbReference type="SAM" id="Phobius"/>
    </source>
</evidence>
<evidence type="ECO:0008006" key="4">
    <source>
        <dbReference type="Google" id="ProtNLM"/>
    </source>
</evidence>
<name>A0A2W7CFQ8_9HYPH</name>